<dbReference type="InterPro" id="IPR051358">
    <property type="entry name" value="TF_AMS/ICE1/BHLH6-like"/>
</dbReference>
<evidence type="ECO:0000256" key="2">
    <source>
        <dbReference type="ARBA" id="ARBA00023015"/>
    </source>
</evidence>
<name>A0A9Q0KYN7_9MAGN</name>
<dbReference type="Pfam" id="PF22754">
    <property type="entry name" value="bHLH-TF_ACT-like_plant"/>
    <property type="match status" value="1"/>
</dbReference>
<dbReference type="PANTHER" id="PTHR31945:SF17">
    <property type="entry name" value="TRANSCRIPTION FACTOR FER-LIKE IRON DEFICIENCY-INDUCED TRANSCRIPTION FACTOR"/>
    <property type="match status" value="1"/>
</dbReference>
<dbReference type="InterPro" id="IPR054502">
    <property type="entry name" value="bHLH-TF_ACT-like_plant"/>
</dbReference>
<dbReference type="InterPro" id="IPR011598">
    <property type="entry name" value="bHLH_dom"/>
</dbReference>
<evidence type="ECO:0000259" key="5">
    <source>
        <dbReference type="PROSITE" id="PS50888"/>
    </source>
</evidence>
<reference evidence="6" key="1">
    <citation type="journal article" date="2023" name="Plant J.">
        <title>The genome of the king protea, Protea cynaroides.</title>
        <authorList>
            <person name="Chang J."/>
            <person name="Duong T.A."/>
            <person name="Schoeman C."/>
            <person name="Ma X."/>
            <person name="Roodt D."/>
            <person name="Barker N."/>
            <person name="Li Z."/>
            <person name="Van de Peer Y."/>
            <person name="Mizrachi E."/>
        </authorList>
    </citation>
    <scope>NUCLEOTIDE SEQUENCE</scope>
    <source>
        <tissue evidence="6">Young leaves</tissue>
    </source>
</reference>
<dbReference type="OrthoDB" id="1886792at2759"/>
<evidence type="ECO:0000256" key="1">
    <source>
        <dbReference type="ARBA" id="ARBA00004123"/>
    </source>
</evidence>
<dbReference type="GO" id="GO:0003700">
    <property type="term" value="F:DNA-binding transcription factor activity"/>
    <property type="evidence" value="ECO:0007669"/>
    <property type="project" value="TreeGrafter"/>
</dbReference>
<feature type="domain" description="BHLH" evidence="5">
    <location>
        <begin position="107"/>
        <end position="156"/>
    </location>
</feature>
<keyword evidence="7" id="KW-1185">Reference proteome</keyword>
<keyword evidence="2" id="KW-0805">Transcription regulation</keyword>
<dbReference type="Pfam" id="PF00010">
    <property type="entry name" value="HLH"/>
    <property type="match status" value="1"/>
</dbReference>
<dbReference type="PANTHER" id="PTHR31945">
    <property type="entry name" value="TRANSCRIPTION FACTOR SCREAM2-RELATED"/>
    <property type="match status" value="1"/>
</dbReference>
<dbReference type="Gene3D" id="4.10.280.10">
    <property type="entry name" value="Helix-loop-helix DNA-binding domain"/>
    <property type="match status" value="1"/>
</dbReference>
<evidence type="ECO:0000256" key="3">
    <source>
        <dbReference type="ARBA" id="ARBA00023163"/>
    </source>
</evidence>
<dbReference type="AlphaFoldDB" id="A0A9Q0KYN7"/>
<evidence type="ECO:0000313" key="6">
    <source>
        <dbReference type="EMBL" id="KAJ4978826.1"/>
    </source>
</evidence>
<comment type="subcellular location">
    <subcellularLocation>
        <location evidence="1">Nucleus</location>
    </subcellularLocation>
</comment>
<dbReference type="GO" id="GO:0043565">
    <property type="term" value="F:sequence-specific DNA binding"/>
    <property type="evidence" value="ECO:0007669"/>
    <property type="project" value="TreeGrafter"/>
</dbReference>
<dbReference type="InterPro" id="IPR036638">
    <property type="entry name" value="HLH_DNA-bd_sf"/>
</dbReference>
<evidence type="ECO:0000256" key="4">
    <source>
        <dbReference type="ARBA" id="ARBA00023242"/>
    </source>
</evidence>
<proteinExistence type="predicted"/>
<evidence type="ECO:0000313" key="7">
    <source>
        <dbReference type="Proteomes" id="UP001141806"/>
    </source>
</evidence>
<dbReference type="PROSITE" id="PS50888">
    <property type="entry name" value="BHLH"/>
    <property type="match status" value="1"/>
</dbReference>
<dbReference type="Proteomes" id="UP001141806">
    <property type="component" value="Unassembled WGS sequence"/>
</dbReference>
<dbReference type="EMBL" id="JAMYWD010000002">
    <property type="protein sequence ID" value="KAJ4978826.1"/>
    <property type="molecule type" value="Genomic_DNA"/>
</dbReference>
<keyword evidence="3" id="KW-0804">Transcription</keyword>
<dbReference type="SMART" id="SM00353">
    <property type="entry name" value="HLH"/>
    <property type="match status" value="1"/>
</dbReference>
<keyword evidence="4" id="KW-0539">Nucleus</keyword>
<organism evidence="6 7">
    <name type="scientific">Protea cynaroides</name>
    <dbReference type="NCBI Taxonomy" id="273540"/>
    <lineage>
        <taxon>Eukaryota</taxon>
        <taxon>Viridiplantae</taxon>
        <taxon>Streptophyta</taxon>
        <taxon>Embryophyta</taxon>
        <taxon>Tracheophyta</taxon>
        <taxon>Spermatophyta</taxon>
        <taxon>Magnoliopsida</taxon>
        <taxon>Proteales</taxon>
        <taxon>Proteaceae</taxon>
        <taxon>Protea</taxon>
    </lineage>
</organism>
<dbReference type="GO" id="GO:0046983">
    <property type="term" value="F:protein dimerization activity"/>
    <property type="evidence" value="ECO:0007669"/>
    <property type="project" value="InterPro"/>
</dbReference>
<protein>
    <recommendedName>
        <fullName evidence="5">BHLH domain-containing protein</fullName>
    </recommendedName>
</protein>
<accession>A0A9Q0KYN7</accession>
<dbReference type="SUPFAM" id="SSF47459">
    <property type="entry name" value="HLH, helix-loop-helix DNA-binding domain"/>
    <property type="match status" value="1"/>
</dbReference>
<comment type="caution">
    <text evidence="6">The sequence shown here is derived from an EMBL/GenBank/DDBJ whole genome shotgun (WGS) entry which is preliminary data.</text>
</comment>
<dbReference type="GO" id="GO:0005634">
    <property type="term" value="C:nucleus"/>
    <property type="evidence" value="ECO:0007669"/>
    <property type="project" value="UniProtKB-SubCell"/>
</dbReference>
<sequence>MDGQAFQTTPSPPPHHHQTQVTNIGFHECGNGSGNFEQLMNLINGGNYDDSELIFNDQICPTTPRDMYDFSSISVSDSNPGSILEVELKEDEEDSSVSVRQTKKVTVDRARMLVSERKRRNQMKEKLLALRALVPNISMMDKASMVGDAILYVQDLQMQIKKLRDEVAGLELSLEAGGKEADEVGGRERLKNLLSTKPKKIQVADKKHPACRKMLQMDVIEVGEREFYVRLACNRGEGVAVAIYRALESLTCLDVQSSNVSSLSDRYVMTSTLNVRKGGEEMNVTTLKKLVAGAFRNQGFDFKTLNL</sequence>
<gene>
    <name evidence="6" type="ORF">NE237_009606</name>
</gene>